<dbReference type="Gene3D" id="3.30.70.100">
    <property type="match status" value="1"/>
</dbReference>
<dbReference type="PROSITE" id="PS51160">
    <property type="entry name" value="ACYLPHOSPHATASE_3"/>
    <property type="match status" value="1"/>
</dbReference>
<evidence type="ECO:0000313" key="9">
    <source>
        <dbReference type="EMBL" id="MDT8329460.1"/>
    </source>
</evidence>
<dbReference type="NCBIfam" id="NF010996">
    <property type="entry name" value="PRK14421.1"/>
    <property type="match status" value="1"/>
</dbReference>
<dbReference type="eggNOG" id="COG1254">
    <property type="taxonomic scope" value="Bacteria"/>
</dbReference>
<keyword evidence="11" id="KW-1185">Reference proteome</keyword>
<dbReference type="STRING" id="257708.RGI145_05620"/>
<dbReference type="PROSITE" id="PS00150">
    <property type="entry name" value="ACYLPHOSPHATASE_1"/>
    <property type="match status" value="1"/>
</dbReference>
<dbReference type="GO" id="GO:0003998">
    <property type="term" value="F:acylphosphatase activity"/>
    <property type="evidence" value="ECO:0007669"/>
    <property type="project" value="UniProtKB-EC"/>
</dbReference>
<dbReference type="RefSeq" id="WP_075797596.1">
    <property type="nucleotide sequence ID" value="NZ_CP015583.1"/>
</dbReference>
<dbReference type="EC" id="3.6.1.7" evidence="2 4"/>
<protein>
    <recommendedName>
        <fullName evidence="2 4">Acylphosphatase</fullName>
        <ecNumber evidence="2 4">3.6.1.7</ecNumber>
    </recommendedName>
</protein>
<evidence type="ECO:0000256" key="4">
    <source>
        <dbReference type="PROSITE-ProRule" id="PRU00520"/>
    </source>
</evidence>
<organism evidence="8 10">
    <name type="scientific">Roseomonas gilardii</name>
    <dbReference type="NCBI Taxonomy" id="257708"/>
    <lineage>
        <taxon>Bacteria</taxon>
        <taxon>Pseudomonadati</taxon>
        <taxon>Pseudomonadota</taxon>
        <taxon>Alphaproteobacteria</taxon>
        <taxon>Acetobacterales</taxon>
        <taxon>Roseomonadaceae</taxon>
        <taxon>Roseomonas</taxon>
    </lineage>
</organism>
<dbReference type="EMBL" id="CP015583">
    <property type="protein sequence ID" value="APT56663.1"/>
    <property type="molecule type" value="Genomic_DNA"/>
</dbReference>
<dbReference type="PROSITE" id="PS00151">
    <property type="entry name" value="ACYLPHOSPHATASE_2"/>
    <property type="match status" value="1"/>
</dbReference>
<evidence type="ECO:0000256" key="2">
    <source>
        <dbReference type="ARBA" id="ARBA00012150"/>
    </source>
</evidence>
<reference evidence="9 11" key="2">
    <citation type="journal article" date="2019" name="Microb. Pathog.">
        <title>Comparison of VITEK 2, MALDI-TOF MS, 16S rRNA gene sequencing, and whole-genome sequencing for identification of Roseomonas mucosa.</title>
        <authorList>
            <person name="Rudolph W.W."/>
            <person name="Gunzer F."/>
            <person name="Trauth M."/>
            <person name="Bunk B."/>
            <person name="Bigge R."/>
            <person name="Schrottner P."/>
        </authorList>
    </citation>
    <scope>NUCLEOTIDE SEQUENCE [LARGE SCALE GENOMIC DNA]</scope>
    <source>
        <strain evidence="9 11">DSM 103800</strain>
    </source>
</reference>
<reference evidence="8 10" key="1">
    <citation type="submission" date="2016-05" db="EMBL/GenBank/DDBJ databases">
        <title>Complete Genome and Methylome Analysis of Psychrotrophic Bacterial Isolates from Antarctic Lake Untersee.</title>
        <authorList>
            <person name="Fomenkov A."/>
            <person name="Akimov V.N."/>
            <person name="Vasilyeva L.V."/>
            <person name="Andersen D."/>
            <person name="Vincze T."/>
            <person name="Roberts R.J."/>
        </authorList>
    </citation>
    <scope>NUCLEOTIDE SEQUENCE [LARGE SCALE GENOMIC DNA]</scope>
    <source>
        <strain evidence="8 10">U14-5</strain>
    </source>
</reference>
<evidence type="ECO:0000313" key="10">
    <source>
        <dbReference type="Proteomes" id="UP000185494"/>
    </source>
</evidence>
<dbReference type="EMBL" id="JAVVDO010000001">
    <property type="protein sequence ID" value="MDT8329460.1"/>
    <property type="molecule type" value="Genomic_DNA"/>
</dbReference>
<sequence>MAARLIRIRGRVQGVGFRDWLLREARAHGLAGWVRNRQDGSVEALLSGDEAAVRDVLSACRRGPPLAWVDELVESFAEAPDEPGFRRLPTA</sequence>
<dbReference type="SUPFAM" id="SSF54975">
    <property type="entry name" value="Acylphosphatase/BLUF domain-like"/>
    <property type="match status" value="1"/>
</dbReference>
<feature type="active site" evidence="4">
    <location>
        <position position="18"/>
    </location>
</feature>
<dbReference type="InterPro" id="IPR020456">
    <property type="entry name" value="Acylphosphatase"/>
</dbReference>
<evidence type="ECO:0000256" key="6">
    <source>
        <dbReference type="RuleBase" id="RU004168"/>
    </source>
</evidence>
<dbReference type="KEGG" id="rgi:RGI145_05620"/>
<dbReference type="Proteomes" id="UP001258945">
    <property type="component" value="Unassembled WGS sequence"/>
</dbReference>
<proteinExistence type="inferred from homology"/>
<feature type="active site" evidence="4">
    <location>
        <position position="36"/>
    </location>
</feature>
<dbReference type="PRINTS" id="PR00112">
    <property type="entry name" value="ACYLPHPHTASE"/>
</dbReference>
<name>A0A1L7AD34_9PROT</name>
<dbReference type="PANTHER" id="PTHR47268">
    <property type="entry name" value="ACYLPHOSPHATASE"/>
    <property type="match status" value="1"/>
</dbReference>
<dbReference type="InterPro" id="IPR036046">
    <property type="entry name" value="Acylphosphatase-like_dom_sf"/>
</dbReference>
<comment type="catalytic activity">
    <reaction evidence="3 4 5">
        <text>an acyl phosphate + H2O = a carboxylate + phosphate + H(+)</text>
        <dbReference type="Rhea" id="RHEA:14965"/>
        <dbReference type="ChEBI" id="CHEBI:15377"/>
        <dbReference type="ChEBI" id="CHEBI:15378"/>
        <dbReference type="ChEBI" id="CHEBI:29067"/>
        <dbReference type="ChEBI" id="CHEBI:43474"/>
        <dbReference type="ChEBI" id="CHEBI:59918"/>
        <dbReference type="EC" id="3.6.1.7"/>
    </reaction>
</comment>
<evidence type="ECO:0000256" key="3">
    <source>
        <dbReference type="ARBA" id="ARBA00047645"/>
    </source>
</evidence>
<gene>
    <name evidence="8" type="ORF">RGI145_05620</name>
    <name evidence="9" type="ORF">RQ831_00250</name>
</gene>
<evidence type="ECO:0000256" key="5">
    <source>
        <dbReference type="RuleBase" id="RU000553"/>
    </source>
</evidence>
<dbReference type="Pfam" id="PF00708">
    <property type="entry name" value="Acylphosphatase"/>
    <property type="match status" value="1"/>
</dbReference>
<comment type="similarity">
    <text evidence="1 6">Belongs to the acylphosphatase family.</text>
</comment>
<evidence type="ECO:0000256" key="1">
    <source>
        <dbReference type="ARBA" id="ARBA00005614"/>
    </source>
</evidence>
<feature type="domain" description="Acylphosphatase-like" evidence="7">
    <location>
        <begin position="3"/>
        <end position="89"/>
    </location>
</feature>
<accession>A0A1L7AD34</accession>
<dbReference type="InterPro" id="IPR017968">
    <property type="entry name" value="Acylphosphatase_CS"/>
</dbReference>
<dbReference type="AlphaFoldDB" id="A0A1L7AD34"/>
<evidence type="ECO:0000313" key="8">
    <source>
        <dbReference type="EMBL" id="APT56663.1"/>
    </source>
</evidence>
<evidence type="ECO:0000259" key="7">
    <source>
        <dbReference type="PROSITE" id="PS51160"/>
    </source>
</evidence>
<keyword evidence="4 5" id="KW-0378">Hydrolase</keyword>
<dbReference type="InterPro" id="IPR001792">
    <property type="entry name" value="Acylphosphatase-like_dom"/>
</dbReference>
<evidence type="ECO:0000313" key="11">
    <source>
        <dbReference type="Proteomes" id="UP001258945"/>
    </source>
</evidence>
<dbReference type="PANTHER" id="PTHR47268:SF4">
    <property type="entry name" value="ACYLPHOSPHATASE"/>
    <property type="match status" value="1"/>
</dbReference>
<reference evidence="9" key="3">
    <citation type="submission" date="2023-09" db="EMBL/GenBank/DDBJ databases">
        <authorList>
            <person name="Schober I."/>
            <person name="Bunk B."/>
        </authorList>
    </citation>
    <scope>NUCLEOTIDE SEQUENCE</scope>
    <source>
        <strain evidence="9">DSM 103800</strain>
    </source>
</reference>
<dbReference type="Proteomes" id="UP000185494">
    <property type="component" value="Chromosome 1"/>
</dbReference>